<organism evidence="3 6">
    <name type="scientific">Alistipes finegoldii</name>
    <dbReference type="NCBI Taxonomy" id="214856"/>
    <lineage>
        <taxon>Bacteria</taxon>
        <taxon>Pseudomonadati</taxon>
        <taxon>Bacteroidota</taxon>
        <taxon>Bacteroidia</taxon>
        <taxon>Bacteroidales</taxon>
        <taxon>Rikenellaceae</taxon>
        <taxon>Alistipes</taxon>
    </lineage>
</organism>
<proteinExistence type="predicted"/>
<feature type="compositionally biased region" description="Basic and acidic residues" evidence="1">
    <location>
        <begin position="55"/>
        <end position="69"/>
    </location>
</feature>
<keyword evidence="2" id="KW-0472">Membrane</keyword>
<feature type="compositionally biased region" description="Basic and acidic residues" evidence="1">
    <location>
        <begin position="28"/>
        <end position="42"/>
    </location>
</feature>
<name>A0A5B5VR80_9BACT</name>
<evidence type="ECO:0000313" key="4">
    <source>
        <dbReference type="EMBL" id="KAA3160113.1"/>
    </source>
</evidence>
<dbReference type="Proteomes" id="UP000324870">
    <property type="component" value="Unassembled WGS sequence"/>
</dbReference>
<evidence type="ECO:0000313" key="3">
    <source>
        <dbReference type="EMBL" id="GKI18658.1"/>
    </source>
</evidence>
<dbReference type="AlphaFoldDB" id="A0A5B5VR80"/>
<accession>A0A5B5VR80</accession>
<evidence type="ECO:0000313" key="6">
    <source>
        <dbReference type="Proteomes" id="UP001055105"/>
    </source>
</evidence>
<evidence type="ECO:0000256" key="1">
    <source>
        <dbReference type="SAM" id="MobiDB-lite"/>
    </source>
</evidence>
<evidence type="ECO:0000256" key="2">
    <source>
        <dbReference type="SAM" id="Phobius"/>
    </source>
</evidence>
<comment type="caution">
    <text evidence="3">The sequence shown here is derived from an EMBL/GenBank/DDBJ whole genome shotgun (WGS) entry which is preliminary data.</text>
</comment>
<sequence>MLGFTPFKKHANKFNYIPRYYDPEKEAREQRRAELRGERAEDAGGEYRPGQYIRTQRDARAARRSKEEKTGRDRIWKMAVGAVLVLLFIYILYPRLADVFLRARTSAPAQTEAAGAEESVRRNGLDQSGISDVEWQEQPITVVPNDYQE</sequence>
<keyword evidence="2" id="KW-0812">Transmembrane</keyword>
<reference evidence="4 5" key="1">
    <citation type="journal article" date="2019" name="Nat. Med.">
        <title>A library of human gut bacterial isolates paired with longitudinal multiomics data enables mechanistic microbiome research.</title>
        <authorList>
            <person name="Poyet M."/>
            <person name="Groussin M."/>
            <person name="Gibbons S.M."/>
            <person name="Avila-Pacheco J."/>
            <person name="Jiang X."/>
            <person name="Kearney S.M."/>
            <person name="Perrotta A.R."/>
            <person name="Berdy B."/>
            <person name="Zhao S."/>
            <person name="Lieberman T.D."/>
            <person name="Swanson P.K."/>
            <person name="Smith M."/>
            <person name="Roesemann S."/>
            <person name="Alexander J.E."/>
            <person name="Rich S.A."/>
            <person name="Livny J."/>
            <person name="Vlamakis H."/>
            <person name="Clish C."/>
            <person name="Bullock K."/>
            <person name="Deik A."/>
            <person name="Scott J."/>
            <person name="Pierce K.A."/>
            <person name="Xavier R.J."/>
            <person name="Alm E.J."/>
        </authorList>
    </citation>
    <scope>NUCLEOTIDE SEQUENCE [LARGE SCALE GENOMIC DNA]</scope>
    <source>
        <strain evidence="4 5">BIOML-A1</strain>
    </source>
</reference>
<keyword evidence="5" id="KW-1185">Reference proteome</keyword>
<dbReference type="EMBL" id="BQOL01000001">
    <property type="protein sequence ID" value="GKI18658.1"/>
    <property type="molecule type" value="Genomic_DNA"/>
</dbReference>
<keyword evidence="2" id="KW-1133">Transmembrane helix</keyword>
<feature type="transmembrane region" description="Helical" evidence="2">
    <location>
        <begin position="75"/>
        <end position="93"/>
    </location>
</feature>
<dbReference type="EMBL" id="VVND01000004">
    <property type="protein sequence ID" value="KAA3160113.1"/>
    <property type="molecule type" value="Genomic_DNA"/>
</dbReference>
<reference evidence="3" key="2">
    <citation type="submission" date="2022-01" db="EMBL/GenBank/DDBJ databases">
        <title>Novel bile acid biosynthetic pathways are enriched in the microbiome of centenarians.</title>
        <authorList>
            <person name="Sato Y."/>
            <person name="Atarashi K."/>
            <person name="Plichta R.D."/>
            <person name="Arai Y."/>
            <person name="Sasajima S."/>
            <person name="Kearney M.S."/>
            <person name="Suda W."/>
            <person name="Takeshita K."/>
            <person name="Sasaki T."/>
            <person name="Okamoto S."/>
            <person name="Skelly N.A."/>
            <person name="Okamura Y."/>
            <person name="Vlamakis H."/>
            <person name="Li Y."/>
            <person name="Tanoue T."/>
            <person name="Takei H."/>
            <person name="Nittono H."/>
            <person name="Narushima S."/>
            <person name="Irie J."/>
            <person name="Itoh H."/>
            <person name="Moriya K."/>
            <person name="Sugiura Y."/>
            <person name="Suematsu M."/>
            <person name="Moritoki N."/>
            <person name="Shibata S."/>
            <person name="Littman R.D."/>
            <person name="Fischbach A.M."/>
            <person name="Uwamino Y."/>
            <person name="Inoue T."/>
            <person name="Honda A."/>
            <person name="Hattori M."/>
            <person name="Murai T."/>
            <person name="Xavier J.R."/>
            <person name="Hirose N."/>
            <person name="Honda K."/>
        </authorList>
    </citation>
    <scope>NUCLEOTIDE SEQUENCE</scope>
    <source>
        <strain evidence="3">CE91-St16</strain>
    </source>
</reference>
<feature type="region of interest" description="Disordered" evidence="1">
    <location>
        <begin position="107"/>
        <end position="149"/>
    </location>
</feature>
<dbReference type="Proteomes" id="UP001055105">
    <property type="component" value="Unassembled WGS sequence"/>
</dbReference>
<dbReference type="RefSeq" id="WP_130062707.1">
    <property type="nucleotide sequence ID" value="NZ_AP025581.1"/>
</dbReference>
<evidence type="ECO:0000313" key="5">
    <source>
        <dbReference type="Proteomes" id="UP000324870"/>
    </source>
</evidence>
<protein>
    <submittedName>
        <fullName evidence="3">Uncharacterized protein</fullName>
    </submittedName>
</protein>
<gene>
    <name evidence="3" type="ORF">CE91St16_15660</name>
    <name evidence="4" type="ORF">F2A26_04770</name>
</gene>
<feature type="region of interest" description="Disordered" evidence="1">
    <location>
        <begin position="28"/>
        <end position="69"/>
    </location>
</feature>